<feature type="signal peptide" evidence="5">
    <location>
        <begin position="1"/>
        <end position="25"/>
    </location>
</feature>
<dbReference type="HAMAP" id="MF_01401">
    <property type="entry name" value="MsrA"/>
    <property type="match status" value="1"/>
</dbReference>
<reference evidence="7 8" key="1">
    <citation type="submission" date="2016-10" db="EMBL/GenBank/DDBJ databases">
        <authorList>
            <person name="de Groot N.N."/>
        </authorList>
    </citation>
    <scope>NUCLEOTIDE SEQUENCE [LARGE SCALE GENOMIC DNA]</scope>
    <source>
        <strain evidence="7 8">DSM 28286</strain>
    </source>
</reference>
<dbReference type="GO" id="GO:0008113">
    <property type="term" value="F:peptide-methionine (S)-S-oxide reductase activity"/>
    <property type="evidence" value="ECO:0007669"/>
    <property type="project" value="UniProtKB-UniRule"/>
</dbReference>
<protein>
    <recommendedName>
        <fullName evidence="4">Peptide methionine sulfoxide reductase MsrA</fullName>
        <shortName evidence="4">Protein-methionine-S-oxide reductase</shortName>
        <ecNumber evidence="4">1.8.4.11</ecNumber>
    </recommendedName>
    <alternativeName>
        <fullName evidence="4">Peptide-methionine (S)-S-oxide reductase</fullName>
        <shortName evidence="4">Peptide Met(O) reductase</shortName>
    </alternativeName>
</protein>
<dbReference type="Pfam" id="PF01625">
    <property type="entry name" value="PMSR"/>
    <property type="match status" value="1"/>
</dbReference>
<dbReference type="InterPro" id="IPR036509">
    <property type="entry name" value="Met_Sox_Rdtase_MsrA_sf"/>
</dbReference>
<evidence type="ECO:0000259" key="6">
    <source>
        <dbReference type="Pfam" id="PF01625"/>
    </source>
</evidence>
<dbReference type="RefSeq" id="WP_317040519.1">
    <property type="nucleotide sequence ID" value="NZ_FOXQ01000002.1"/>
</dbReference>
<dbReference type="Proteomes" id="UP000199031">
    <property type="component" value="Unassembled WGS sequence"/>
</dbReference>
<dbReference type="STRING" id="1465490.SAMN05444277_102251"/>
<comment type="catalytic activity">
    <reaction evidence="2 4">
        <text>L-methionyl-[protein] + [thioredoxin]-disulfide + H2O = L-methionyl-(S)-S-oxide-[protein] + [thioredoxin]-dithiol</text>
        <dbReference type="Rhea" id="RHEA:14217"/>
        <dbReference type="Rhea" id="RHEA-COMP:10698"/>
        <dbReference type="Rhea" id="RHEA-COMP:10700"/>
        <dbReference type="Rhea" id="RHEA-COMP:12313"/>
        <dbReference type="Rhea" id="RHEA-COMP:12315"/>
        <dbReference type="ChEBI" id="CHEBI:15377"/>
        <dbReference type="ChEBI" id="CHEBI:16044"/>
        <dbReference type="ChEBI" id="CHEBI:29950"/>
        <dbReference type="ChEBI" id="CHEBI:44120"/>
        <dbReference type="ChEBI" id="CHEBI:50058"/>
        <dbReference type="EC" id="1.8.4.11"/>
    </reaction>
</comment>
<evidence type="ECO:0000256" key="4">
    <source>
        <dbReference type="HAMAP-Rule" id="MF_01401"/>
    </source>
</evidence>
<feature type="active site" evidence="4">
    <location>
        <position position="69"/>
    </location>
</feature>
<dbReference type="PANTHER" id="PTHR43774:SF1">
    <property type="entry name" value="PEPTIDE METHIONINE SULFOXIDE REDUCTASE MSRA 2"/>
    <property type="match status" value="1"/>
</dbReference>
<evidence type="ECO:0000313" key="7">
    <source>
        <dbReference type="EMBL" id="SFP85303.1"/>
    </source>
</evidence>
<accession>A0A1I5TQK3</accession>
<dbReference type="SUPFAM" id="SSF55068">
    <property type="entry name" value="Peptide methionine sulfoxide reductase"/>
    <property type="match status" value="1"/>
</dbReference>
<gene>
    <name evidence="4" type="primary">msrA</name>
    <name evidence="7" type="ORF">SAMN05444277_102251</name>
</gene>
<dbReference type="GO" id="GO:0033744">
    <property type="term" value="F:L-methionine:thioredoxin-disulfide S-oxidoreductase activity"/>
    <property type="evidence" value="ECO:0007669"/>
    <property type="project" value="RHEA"/>
</dbReference>
<keyword evidence="5" id="KW-0732">Signal</keyword>
<evidence type="ECO:0000256" key="1">
    <source>
        <dbReference type="ARBA" id="ARBA00023002"/>
    </source>
</evidence>
<comment type="similarity">
    <text evidence="4">Belongs to the MsrA Met sulfoxide reductase family.</text>
</comment>
<comment type="function">
    <text evidence="4">Has an important function as a repair enzyme for proteins that have been inactivated by oxidation. Catalyzes the reversible oxidation-reduction of methionine sulfoxide in proteins to methionine.</text>
</comment>
<dbReference type="AlphaFoldDB" id="A0A1I5TQK3"/>
<evidence type="ECO:0000256" key="2">
    <source>
        <dbReference type="ARBA" id="ARBA00047806"/>
    </source>
</evidence>
<feature type="chain" id="PRO_5011436413" description="Peptide methionine sulfoxide reductase MsrA" evidence="5">
    <location>
        <begin position="26"/>
        <end position="236"/>
    </location>
</feature>
<dbReference type="PANTHER" id="PTHR43774">
    <property type="entry name" value="PEPTIDE METHIONINE SULFOXIDE REDUCTASE"/>
    <property type="match status" value="1"/>
</dbReference>
<evidence type="ECO:0000256" key="5">
    <source>
        <dbReference type="SAM" id="SignalP"/>
    </source>
</evidence>
<organism evidence="7 8">
    <name type="scientific">Parafilimonas terrae</name>
    <dbReference type="NCBI Taxonomy" id="1465490"/>
    <lineage>
        <taxon>Bacteria</taxon>
        <taxon>Pseudomonadati</taxon>
        <taxon>Bacteroidota</taxon>
        <taxon>Chitinophagia</taxon>
        <taxon>Chitinophagales</taxon>
        <taxon>Chitinophagaceae</taxon>
        <taxon>Parafilimonas</taxon>
    </lineage>
</organism>
<name>A0A1I5TQK3_9BACT</name>
<dbReference type="InterPro" id="IPR002569">
    <property type="entry name" value="Met_Sox_Rdtase_MsrA_dom"/>
</dbReference>
<sequence length="236" mass="26907">MNIIYLIFIKHFKKAAVIFFAIPFAACGQQASLINQTKTFEKMTQTKRENAVNSNGTHATDTATFAAGCFWCVEEQFKQLNGIISVTSGFTGGDVANPSYKLVCTGTTGHAEACNIVYDPSKISYDELLAAFFVAHDPTQLNRQGNDVGTQYRSAIFYHNDEQKELAEYYIHKLDEEKAYDKKIVTEVSPYTVFYKAEDYHKDYYDNNMDQPYCRLVIKPKLDKFRKVFKGKLVNE</sequence>
<keyword evidence="8" id="KW-1185">Reference proteome</keyword>
<evidence type="ECO:0000313" key="8">
    <source>
        <dbReference type="Proteomes" id="UP000199031"/>
    </source>
</evidence>
<dbReference type="EMBL" id="FOXQ01000002">
    <property type="protein sequence ID" value="SFP85303.1"/>
    <property type="molecule type" value="Genomic_DNA"/>
</dbReference>
<comment type="catalytic activity">
    <reaction evidence="3 4">
        <text>[thioredoxin]-disulfide + L-methionine + H2O = L-methionine (S)-S-oxide + [thioredoxin]-dithiol</text>
        <dbReference type="Rhea" id="RHEA:19993"/>
        <dbReference type="Rhea" id="RHEA-COMP:10698"/>
        <dbReference type="Rhea" id="RHEA-COMP:10700"/>
        <dbReference type="ChEBI" id="CHEBI:15377"/>
        <dbReference type="ChEBI" id="CHEBI:29950"/>
        <dbReference type="ChEBI" id="CHEBI:50058"/>
        <dbReference type="ChEBI" id="CHEBI:57844"/>
        <dbReference type="ChEBI" id="CHEBI:58772"/>
        <dbReference type="EC" id="1.8.4.11"/>
    </reaction>
</comment>
<dbReference type="EC" id="1.8.4.11" evidence="4"/>
<keyword evidence="1 4" id="KW-0560">Oxidoreductase</keyword>
<proteinExistence type="inferred from homology"/>
<dbReference type="Gene3D" id="3.30.1060.10">
    <property type="entry name" value="Peptide methionine sulphoxide reductase MsrA"/>
    <property type="match status" value="1"/>
</dbReference>
<evidence type="ECO:0000256" key="3">
    <source>
        <dbReference type="ARBA" id="ARBA00048782"/>
    </source>
</evidence>
<dbReference type="NCBIfam" id="TIGR00401">
    <property type="entry name" value="msrA"/>
    <property type="match status" value="1"/>
</dbReference>
<feature type="domain" description="Peptide methionine sulphoxide reductase MsrA" evidence="6">
    <location>
        <begin position="62"/>
        <end position="214"/>
    </location>
</feature>